<evidence type="ECO:0000256" key="5">
    <source>
        <dbReference type="ARBA" id="ARBA00023180"/>
    </source>
</evidence>
<name>A0A559KS93_FUSOC</name>
<keyword evidence="2 6" id="KW-0812">Transmembrane</keyword>
<dbReference type="InterPro" id="IPR020846">
    <property type="entry name" value="MFS_dom"/>
</dbReference>
<dbReference type="EMBL" id="SRMI01000010">
    <property type="protein sequence ID" value="TVY62612.1"/>
    <property type="molecule type" value="Genomic_DNA"/>
</dbReference>
<organism evidence="8 9">
    <name type="scientific">Fusarium oxysporum f. sp. cubense</name>
    <dbReference type="NCBI Taxonomy" id="61366"/>
    <lineage>
        <taxon>Eukaryota</taxon>
        <taxon>Fungi</taxon>
        <taxon>Dikarya</taxon>
        <taxon>Ascomycota</taxon>
        <taxon>Pezizomycotina</taxon>
        <taxon>Sordariomycetes</taxon>
        <taxon>Hypocreomycetidae</taxon>
        <taxon>Hypocreales</taxon>
        <taxon>Nectriaceae</taxon>
        <taxon>Fusarium</taxon>
        <taxon>Fusarium oxysporum species complex</taxon>
    </lineage>
</organism>
<sequence length="319" mass="34044">MHFSSSVALVADTQPRGQSRNISFACLGLSQLLGFTFGLVVGGVLVDTVGWRSGWYLYGGVTLLLSAVGLWSLPKSEPLGFRNIFVDLIYRVDWIGALLASVSMASISYFLAVISTDVHRIKETGTVTLLCFSLATLPLFQEIQYLSAVDAGIRILPSTVVGLGLNLMTGLIVHKIPAVWLVAVSSLLSSGSPLLMAVINPSWSYWVGAFFAQILLPFSIDVLFTVGLIIVTEIFPEKNQSVAGAVFNTAAQFGNALGLAIVQVVSAAVTNQKINPKSPEALLEGYRASFWTLFSLMLVCVLVAALGLRGAGKVGSKRD</sequence>
<evidence type="ECO:0000256" key="4">
    <source>
        <dbReference type="ARBA" id="ARBA00023136"/>
    </source>
</evidence>
<keyword evidence="5" id="KW-0325">Glycoprotein</keyword>
<reference evidence="8 9" key="1">
    <citation type="journal article" date="2019" name="Microbiol. Resour. Announc.">
        <title>High-quality draft genome sequence of Fusarium oxysporum f. sp. cubense strain 160527, a causal agent of Panama disease.</title>
        <authorList>
            <person name="Asai S."/>
            <person name="Ayukawa Y."/>
            <person name="Gan P."/>
            <person name="Masuda S."/>
            <person name="Komatsu K."/>
            <person name="Shirasu K."/>
            <person name="Arie T."/>
        </authorList>
    </citation>
    <scope>NUCLEOTIDE SEQUENCE [LARGE SCALE GENOMIC DNA]</scope>
    <source>
        <strain evidence="8 9">160527</strain>
    </source>
</reference>
<dbReference type="InterPro" id="IPR036259">
    <property type="entry name" value="MFS_trans_sf"/>
</dbReference>
<dbReference type="AlphaFoldDB" id="A0A559KS93"/>
<dbReference type="PROSITE" id="PS50850">
    <property type="entry name" value="MFS"/>
    <property type="match status" value="1"/>
</dbReference>
<dbReference type="PANTHER" id="PTHR42718">
    <property type="entry name" value="MAJOR FACILITATOR SUPERFAMILY MULTIDRUG TRANSPORTER MFSC"/>
    <property type="match status" value="1"/>
</dbReference>
<evidence type="ECO:0000259" key="7">
    <source>
        <dbReference type="PROSITE" id="PS50850"/>
    </source>
</evidence>
<feature type="transmembrane region" description="Helical" evidence="6">
    <location>
        <begin position="126"/>
        <end position="145"/>
    </location>
</feature>
<keyword evidence="4 6" id="KW-0472">Membrane</keyword>
<comment type="caution">
    <text evidence="8">The sequence shown here is derived from an EMBL/GenBank/DDBJ whole genome shotgun (WGS) entry which is preliminary data.</text>
</comment>
<dbReference type="GO" id="GO:0022857">
    <property type="term" value="F:transmembrane transporter activity"/>
    <property type="evidence" value="ECO:0007669"/>
    <property type="project" value="InterPro"/>
</dbReference>
<feature type="transmembrane region" description="Helical" evidence="6">
    <location>
        <begin position="179"/>
        <end position="199"/>
    </location>
</feature>
<feature type="domain" description="Major facilitator superfamily (MFS) profile" evidence="7">
    <location>
        <begin position="1"/>
        <end position="312"/>
    </location>
</feature>
<feature type="transmembrane region" description="Helical" evidence="6">
    <location>
        <begin position="242"/>
        <end position="268"/>
    </location>
</feature>
<accession>A0A559KS93</accession>
<evidence type="ECO:0000313" key="8">
    <source>
        <dbReference type="EMBL" id="TVY62612.1"/>
    </source>
</evidence>
<dbReference type="SUPFAM" id="SSF103473">
    <property type="entry name" value="MFS general substrate transporter"/>
    <property type="match status" value="1"/>
</dbReference>
<dbReference type="GO" id="GO:0016020">
    <property type="term" value="C:membrane"/>
    <property type="evidence" value="ECO:0007669"/>
    <property type="project" value="UniProtKB-SubCell"/>
</dbReference>
<dbReference type="Pfam" id="PF07690">
    <property type="entry name" value="MFS_1"/>
    <property type="match status" value="1"/>
</dbReference>
<dbReference type="PANTHER" id="PTHR42718:SF27">
    <property type="entry name" value="TRANSPORTER, PUTATIVE-RELATED"/>
    <property type="match status" value="1"/>
</dbReference>
<feature type="transmembrane region" description="Helical" evidence="6">
    <location>
        <begin position="94"/>
        <end position="114"/>
    </location>
</feature>
<feature type="transmembrane region" description="Helical" evidence="6">
    <location>
        <begin position="151"/>
        <end position="172"/>
    </location>
</feature>
<feature type="transmembrane region" description="Helical" evidence="6">
    <location>
        <begin position="55"/>
        <end position="74"/>
    </location>
</feature>
<evidence type="ECO:0000313" key="9">
    <source>
        <dbReference type="Proteomes" id="UP000320707"/>
    </source>
</evidence>
<dbReference type="Proteomes" id="UP000320707">
    <property type="component" value="Unassembled WGS sequence"/>
</dbReference>
<dbReference type="Gene3D" id="1.20.1250.20">
    <property type="entry name" value="MFS general substrate transporter like domains"/>
    <property type="match status" value="2"/>
</dbReference>
<evidence type="ECO:0000256" key="2">
    <source>
        <dbReference type="ARBA" id="ARBA00022692"/>
    </source>
</evidence>
<feature type="transmembrane region" description="Helical" evidence="6">
    <location>
        <begin position="205"/>
        <end position="230"/>
    </location>
</feature>
<evidence type="ECO:0000256" key="1">
    <source>
        <dbReference type="ARBA" id="ARBA00004141"/>
    </source>
</evidence>
<proteinExistence type="predicted"/>
<feature type="transmembrane region" description="Helical" evidence="6">
    <location>
        <begin position="22"/>
        <end position="46"/>
    </location>
</feature>
<evidence type="ECO:0000256" key="3">
    <source>
        <dbReference type="ARBA" id="ARBA00022989"/>
    </source>
</evidence>
<gene>
    <name evidence="8" type="ORF">Focb16_v004124</name>
</gene>
<dbReference type="InterPro" id="IPR011701">
    <property type="entry name" value="MFS"/>
</dbReference>
<feature type="transmembrane region" description="Helical" evidence="6">
    <location>
        <begin position="288"/>
        <end position="308"/>
    </location>
</feature>
<evidence type="ECO:0000256" key="6">
    <source>
        <dbReference type="SAM" id="Phobius"/>
    </source>
</evidence>
<protein>
    <submittedName>
        <fullName evidence="8">Drug resistance protein</fullName>
    </submittedName>
</protein>
<comment type="subcellular location">
    <subcellularLocation>
        <location evidence="1">Membrane</location>
        <topology evidence="1">Multi-pass membrane protein</topology>
    </subcellularLocation>
</comment>
<keyword evidence="3 6" id="KW-1133">Transmembrane helix</keyword>